<protein>
    <submittedName>
        <fullName evidence="1">Uncharacterized protein</fullName>
    </submittedName>
</protein>
<accession>A0AAV3ZJQ6</accession>
<sequence>MKPTLTTTKRKILCLSSSEYGLVAKNATGLGLPHIVVFFRSPGEQFAVGLRFAVSDRIESKKAFTEVLKRSREGGRVGMLLQRKKKEETLSDIEN</sequence>
<proteinExistence type="predicted"/>
<name>A0AAV3ZJQ6_9GAST</name>
<organism evidence="1 2">
    <name type="scientific">Plakobranchus ocellatus</name>
    <dbReference type="NCBI Taxonomy" id="259542"/>
    <lineage>
        <taxon>Eukaryota</taxon>
        <taxon>Metazoa</taxon>
        <taxon>Spiralia</taxon>
        <taxon>Lophotrochozoa</taxon>
        <taxon>Mollusca</taxon>
        <taxon>Gastropoda</taxon>
        <taxon>Heterobranchia</taxon>
        <taxon>Euthyneura</taxon>
        <taxon>Panpulmonata</taxon>
        <taxon>Sacoglossa</taxon>
        <taxon>Placobranchoidea</taxon>
        <taxon>Plakobranchidae</taxon>
        <taxon>Plakobranchus</taxon>
    </lineage>
</organism>
<dbReference type="EMBL" id="BLXT01002468">
    <property type="protein sequence ID" value="GFN94702.1"/>
    <property type="molecule type" value="Genomic_DNA"/>
</dbReference>
<gene>
    <name evidence="1" type="ORF">PoB_002120800</name>
</gene>
<comment type="caution">
    <text evidence="1">The sequence shown here is derived from an EMBL/GenBank/DDBJ whole genome shotgun (WGS) entry which is preliminary data.</text>
</comment>
<reference evidence="1 2" key="1">
    <citation type="journal article" date="2021" name="Elife">
        <title>Chloroplast acquisition without the gene transfer in kleptoplastic sea slugs, Plakobranchus ocellatus.</title>
        <authorList>
            <person name="Maeda T."/>
            <person name="Takahashi S."/>
            <person name="Yoshida T."/>
            <person name="Shimamura S."/>
            <person name="Takaki Y."/>
            <person name="Nagai Y."/>
            <person name="Toyoda A."/>
            <person name="Suzuki Y."/>
            <person name="Arimoto A."/>
            <person name="Ishii H."/>
            <person name="Satoh N."/>
            <person name="Nishiyama T."/>
            <person name="Hasebe M."/>
            <person name="Maruyama T."/>
            <person name="Minagawa J."/>
            <person name="Obokata J."/>
            <person name="Shigenobu S."/>
        </authorList>
    </citation>
    <scope>NUCLEOTIDE SEQUENCE [LARGE SCALE GENOMIC DNA]</scope>
</reference>
<evidence type="ECO:0000313" key="2">
    <source>
        <dbReference type="Proteomes" id="UP000735302"/>
    </source>
</evidence>
<dbReference type="AlphaFoldDB" id="A0AAV3ZJQ6"/>
<evidence type="ECO:0000313" key="1">
    <source>
        <dbReference type="EMBL" id="GFN94702.1"/>
    </source>
</evidence>
<dbReference type="Proteomes" id="UP000735302">
    <property type="component" value="Unassembled WGS sequence"/>
</dbReference>
<keyword evidence="2" id="KW-1185">Reference proteome</keyword>